<evidence type="ECO:0000256" key="1">
    <source>
        <dbReference type="SAM" id="MobiDB-lite"/>
    </source>
</evidence>
<evidence type="ECO:0000313" key="3">
    <source>
        <dbReference type="Proteomes" id="UP000838756"/>
    </source>
</evidence>
<evidence type="ECO:0000313" key="2">
    <source>
        <dbReference type="EMBL" id="CAH2244944.1"/>
    </source>
</evidence>
<feature type="region of interest" description="Disordered" evidence="1">
    <location>
        <begin position="80"/>
        <end position="113"/>
    </location>
</feature>
<accession>A0A8S4S658</accession>
<protein>
    <submittedName>
        <fullName evidence="2">Jg22264 protein</fullName>
    </submittedName>
</protein>
<keyword evidence="3" id="KW-1185">Reference proteome</keyword>
<proteinExistence type="predicted"/>
<dbReference type="AlphaFoldDB" id="A0A8S4S658"/>
<organism evidence="2 3">
    <name type="scientific">Pararge aegeria aegeria</name>
    <dbReference type="NCBI Taxonomy" id="348720"/>
    <lineage>
        <taxon>Eukaryota</taxon>
        <taxon>Metazoa</taxon>
        <taxon>Ecdysozoa</taxon>
        <taxon>Arthropoda</taxon>
        <taxon>Hexapoda</taxon>
        <taxon>Insecta</taxon>
        <taxon>Pterygota</taxon>
        <taxon>Neoptera</taxon>
        <taxon>Endopterygota</taxon>
        <taxon>Lepidoptera</taxon>
        <taxon>Glossata</taxon>
        <taxon>Ditrysia</taxon>
        <taxon>Papilionoidea</taxon>
        <taxon>Nymphalidae</taxon>
        <taxon>Satyrinae</taxon>
        <taxon>Satyrini</taxon>
        <taxon>Parargina</taxon>
        <taxon>Pararge</taxon>
    </lineage>
</organism>
<dbReference type="EMBL" id="CAKXAJ010025877">
    <property type="protein sequence ID" value="CAH2244944.1"/>
    <property type="molecule type" value="Genomic_DNA"/>
</dbReference>
<feature type="compositionally biased region" description="Basic and acidic residues" evidence="1">
    <location>
        <begin position="103"/>
        <end position="113"/>
    </location>
</feature>
<comment type="caution">
    <text evidence="2">The sequence shown here is derived from an EMBL/GenBank/DDBJ whole genome shotgun (WGS) entry which is preliminary data.</text>
</comment>
<dbReference type="OrthoDB" id="6932551at2759"/>
<name>A0A8S4S658_9NEOP</name>
<reference evidence="2" key="1">
    <citation type="submission" date="2022-03" db="EMBL/GenBank/DDBJ databases">
        <authorList>
            <person name="Lindestad O."/>
        </authorList>
    </citation>
    <scope>NUCLEOTIDE SEQUENCE</scope>
</reference>
<dbReference type="Proteomes" id="UP000838756">
    <property type="component" value="Unassembled WGS sequence"/>
</dbReference>
<sequence length="189" mass="21773">MRPTRKKPKKCVKTKIHKKKLSSKIKKCLISCGNNTPDFATAAPDIETINHALYIDKSQQAEGKGKWKVLPKDSVEVYKDKLRRKNNKRRRKDSQDDSSEDSIPDRGRDKESSGKHVCKCRVRKKRYSLICSTSEKRLDMPYRNIEESRYKQQHLEARVCALIFPVYVYGGKREGKVYMSSRCGAGGDC</sequence>
<feature type="compositionally biased region" description="Basic residues" evidence="1">
    <location>
        <begin position="81"/>
        <end position="92"/>
    </location>
</feature>
<gene>
    <name evidence="2" type="primary">jg22264</name>
    <name evidence="2" type="ORF">PAEG_LOCUS20843</name>
</gene>